<dbReference type="PANTHER" id="PTHR30146">
    <property type="entry name" value="LACI-RELATED TRANSCRIPTIONAL REPRESSOR"/>
    <property type="match status" value="1"/>
</dbReference>
<gene>
    <name evidence="6" type="ORF">RNC47_27065</name>
</gene>
<proteinExistence type="predicted"/>
<reference evidence="7" key="1">
    <citation type="submission" date="2023-07" db="EMBL/GenBank/DDBJ databases">
        <title>30 novel species of actinomycetes from the DSMZ collection.</title>
        <authorList>
            <person name="Nouioui I."/>
        </authorList>
    </citation>
    <scope>NUCLEOTIDE SEQUENCE [LARGE SCALE GENOMIC DNA]</scope>
    <source>
        <strain evidence="7">DSM 44918</strain>
    </source>
</reference>
<dbReference type="InterPro" id="IPR046335">
    <property type="entry name" value="LacI/GalR-like_sensor"/>
</dbReference>
<dbReference type="InterPro" id="IPR028082">
    <property type="entry name" value="Peripla_BP_I"/>
</dbReference>
<evidence type="ECO:0000256" key="2">
    <source>
        <dbReference type="ARBA" id="ARBA00023125"/>
    </source>
</evidence>
<dbReference type="SUPFAM" id="SSF47413">
    <property type="entry name" value="lambda repressor-like DNA-binding domains"/>
    <property type="match status" value="1"/>
</dbReference>
<dbReference type="Gene3D" id="3.40.50.2300">
    <property type="match status" value="2"/>
</dbReference>
<dbReference type="SUPFAM" id="SSF53822">
    <property type="entry name" value="Periplasmic binding protein-like I"/>
    <property type="match status" value="1"/>
</dbReference>
<comment type="caution">
    <text evidence="6">The sequence shown here is derived from an EMBL/GenBank/DDBJ whole genome shotgun (WGS) entry which is preliminary data.</text>
</comment>
<dbReference type="InterPro" id="IPR000843">
    <property type="entry name" value="HTH_LacI"/>
</dbReference>
<feature type="domain" description="HTH lacI-type" evidence="5">
    <location>
        <begin position="5"/>
        <end position="59"/>
    </location>
</feature>
<evidence type="ECO:0000256" key="4">
    <source>
        <dbReference type="SAM" id="MobiDB-lite"/>
    </source>
</evidence>
<evidence type="ECO:0000313" key="7">
    <source>
        <dbReference type="Proteomes" id="UP001183420"/>
    </source>
</evidence>
<evidence type="ECO:0000313" key="6">
    <source>
        <dbReference type="EMBL" id="MDT0321998.1"/>
    </source>
</evidence>
<evidence type="ECO:0000256" key="1">
    <source>
        <dbReference type="ARBA" id="ARBA00023015"/>
    </source>
</evidence>
<evidence type="ECO:0000259" key="5">
    <source>
        <dbReference type="PROSITE" id="PS50932"/>
    </source>
</evidence>
<keyword evidence="1" id="KW-0805">Transcription regulation</keyword>
<protein>
    <submittedName>
        <fullName evidence="6">Substrate-binding domain-containing protein</fullName>
    </submittedName>
</protein>
<dbReference type="Proteomes" id="UP001183420">
    <property type="component" value="Unassembled WGS sequence"/>
</dbReference>
<dbReference type="CDD" id="cd01574">
    <property type="entry name" value="PBP1_LacI"/>
    <property type="match status" value="1"/>
</dbReference>
<dbReference type="InterPro" id="IPR010982">
    <property type="entry name" value="Lambda_DNA-bd_dom_sf"/>
</dbReference>
<dbReference type="PROSITE" id="PS50932">
    <property type="entry name" value="HTH_LACI_2"/>
    <property type="match status" value="1"/>
</dbReference>
<sequence length="355" mass="37749">MAGRVSMREIAERAGVSQKTVSRVVNGEPHVSRELRERVEREIARLGYLPDASARALVTRRSRRIGILTTDTGFFGPASVLRDLERAARNAGYFVSVVHADDRDPQETARSVRHLVSQGVEALAVSAPVLGVLDQLTGVPAGVPVLRMEFPEGPARPGVIRVGSDDASSAREATAHLLALGHRTVHHIAGPPSWSVTARRIGGWRAALRAAGAPEPAFAHGDWSAAAGCRIARELLADADVTALFVANDQMAIGAMYAVQRSGRRVPEDVSVVGFDDIPEAAYLSVPLTTVRQDFTAMAEQGMRRLVAAVTADGRPPGPSDDALIPGTFVVRESTAPPARPSTRRAALPENGGRP</sequence>
<dbReference type="RefSeq" id="WP_311602370.1">
    <property type="nucleotide sequence ID" value="NZ_JAVREM010000052.1"/>
</dbReference>
<dbReference type="Pfam" id="PF00356">
    <property type="entry name" value="LacI"/>
    <property type="match status" value="1"/>
</dbReference>
<keyword evidence="3" id="KW-0804">Transcription</keyword>
<accession>A0ABU2LWN9</accession>
<dbReference type="EMBL" id="JAVREM010000052">
    <property type="protein sequence ID" value="MDT0321998.1"/>
    <property type="molecule type" value="Genomic_DNA"/>
</dbReference>
<name>A0ABU2LWN9_9ACTN</name>
<dbReference type="PANTHER" id="PTHR30146:SF109">
    <property type="entry name" value="HTH-TYPE TRANSCRIPTIONAL REGULATOR GALS"/>
    <property type="match status" value="1"/>
</dbReference>
<dbReference type="PROSITE" id="PS00356">
    <property type="entry name" value="HTH_LACI_1"/>
    <property type="match status" value="1"/>
</dbReference>
<dbReference type="Gene3D" id="1.10.260.40">
    <property type="entry name" value="lambda repressor-like DNA-binding domains"/>
    <property type="match status" value="1"/>
</dbReference>
<keyword evidence="7" id="KW-1185">Reference proteome</keyword>
<keyword evidence="2" id="KW-0238">DNA-binding</keyword>
<evidence type="ECO:0000256" key="3">
    <source>
        <dbReference type="ARBA" id="ARBA00023163"/>
    </source>
</evidence>
<dbReference type="SMART" id="SM00354">
    <property type="entry name" value="HTH_LACI"/>
    <property type="match status" value="1"/>
</dbReference>
<feature type="region of interest" description="Disordered" evidence="4">
    <location>
        <begin position="332"/>
        <end position="355"/>
    </location>
</feature>
<organism evidence="6 7">
    <name type="scientific">Streptomyces millisiae</name>
    <dbReference type="NCBI Taxonomy" id="3075542"/>
    <lineage>
        <taxon>Bacteria</taxon>
        <taxon>Bacillati</taxon>
        <taxon>Actinomycetota</taxon>
        <taxon>Actinomycetes</taxon>
        <taxon>Kitasatosporales</taxon>
        <taxon>Streptomycetaceae</taxon>
        <taxon>Streptomyces</taxon>
    </lineage>
</organism>
<dbReference type="CDD" id="cd01392">
    <property type="entry name" value="HTH_LacI"/>
    <property type="match status" value="1"/>
</dbReference>
<dbReference type="Pfam" id="PF13377">
    <property type="entry name" value="Peripla_BP_3"/>
    <property type="match status" value="1"/>
</dbReference>